<evidence type="ECO:0000256" key="7">
    <source>
        <dbReference type="ARBA" id="ARBA00022857"/>
    </source>
</evidence>
<dbReference type="GO" id="GO:0000105">
    <property type="term" value="P:L-histidine biosynthetic process"/>
    <property type="evidence" value="ECO:0007669"/>
    <property type="project" value="UniProtKB-KW"/>
</dbReference>
<comment type="caution">
    <text evidence="12">Lacks conserved residue(s) required for the propagation of feature annotation.</text>
</comment>
<evidence type="ECO:0000256" key="10">
    <source>
        <dbReference type="ARBA" id="ARBA00023167"/>
    </source>
</evidence>
<dbReference type="Pfam" id="PF02882">
    <property type="entry name" value="THF_DHG_CYH_C"/>
    <property type="match status" value="1"/>
</dbReference>
<keyword evidence="9 12" id="KW-0368">Histidine biosynthesis</keyword>
<dbReference type="AlphaFoldDB" id="A0A0R2FND1"/>
<dbReference type="UniPathway" id="UPA00193"/>
<evidence type="ECO:0000256" key="1">
    <source>
        <dbReference type="ARBA" id="ARBA00004777"/>
    </source>
</evidence>
<evidence type="ECO:0000313" key="15">
    <source>
        <dbReference type="EMBL" id="KRN29662.1"/>
    </source>
</evidence>
<comment type="catalytic activity">
    <reaction evidence="12">
        <text>(6R)-5,10-methylene-5,6,7,8-tetrahydrofolate + NADP(+) = (6R)-5,10-methenyltetrahydrofolate + NADPH</text>
        <dbReference type="Rhea" id="RHEA:22812"/>
        <dbReference type="ChEBI" id="CHEBI:15636"/>
        <dbReference type="ChEBI" id="CHEBI:57455"/>
        <dbReference type="ChEBI" id="CHEBI:57783"/>
        <dbReference type="ChEBI" id="CHEBI:58349"/>
        <dbReference type="EC" id="1.5.1.5"/>
    </reaction>
</comment>
<feature type="domain" description="Tetrahydrofolate dehydrogenase/cyclohydrolase NAD(P)-binding" evidence="14">
    <location>
        <begin position="138"/>
        <end position="278"/>
    </location>
</feature>
<evidence type="ECO:0000256" key="2">
    <source>
        <dbReference type="ARBA" id="ARBA00011738"/>
    </source>
</evidence>
<keyword evidence="5 12" id="KW-0658">Purine biosynthesis</keyword>
<keyword evidence="11 12" id="KW-0511">Multifunctional enzyme</keyword>
<organism evidence="15 18">
    <name type="scientific">Lactobacillus selangorensis</name>
    <dbReference type="NCBI Taxonomy" id="81857"/>
    <lineage>
        <taxon>Bacteria</taxon>
        <taxon>Bacillati</taxon>
        <taxon>Bacillota</taxon>
        <taxon>Bacilli</taxon>
        <taxon>Lactobacillales</taxon>
        <taxon>Lactobacillaceae</taxon>
        <taxon>Lactobacillus</taxon>
    </lineage>
</organism>
<dbReference type="PATRIC" id="fig|81857.3.peg.554"/>
<dbReference type="InterPro" id="IPR046346">
    <property type="entry name" value="Aminoacid_DH-like_N_sf"/>
</dbReference>
<dbReference type="GO" id="GO:0035999">
    <property type="term" value="P:tetrahydrofolate interconversion"/>
    <property type="evidence" value="ECO:0007669"/>
    <property type="project" value="UniProtKB-UniRule"/>
</dbReference>
<dbReference type="GO" id="GO:0009086">
    <property type="term" value="P:methionine biosynthetic process"/>
    <property type="evidence" value="ECO:0007669"/>
    <property type="project" value="UniProtKB-KW"/>
</dbReference>
<name>A0A0R2FND1_9LACO</name>
<accession>A0A0R2FND1</accession>
<dbReference type="HAMAP" id="MF_01576">
    <property type="entry name" value="THF_DHG_CYH"/>
    <property type="match status" value="1"/>
</dbReference>
<dbReference type="RefSeq" id="WP_057768358.1">
    <property type="nucleotide sequence ID" value="NZ_JQAT01000001.1"/>
</dbReference>
<comment type="subunit">
    <text evidence="2 12">Homodimer.</text>
</comment>
<dbReference type="PRINTS" id="PR00085">
    <property type="entry name" value="THFDHDRGNASE"/>
</dbReference>
<dbReference type="SUPFAM" id="SSF53223">
    <property type="entry name" value="Aminoacid dehydrogenase-like, N-terminal domain"/>
    <property type="match status" value="1"/>
</dbReference>
<evidence type="ECO:0000256" key="12">
    <source>
        <dbReference type="HAMAP-Rule" id="MF_01576"/>
    </source>
</evidence>
<evidence type="ECO:0000313" key="16">
    <source>
        <dbReference type="EMBL" id="KRN33809.1"/>
    </source>
</evidence>
<dbReference type="CDD" id="cd01080">
    <property type="entry name" value="NAD_bind_m-THF_DH_Cyclohyd"/>
    <property type="match status" value="1"/>
</dbReference>
<dbReference type="GO" id="GO:0004477">
    <property type="term" value="F:methenyltetrahydrofolate cyclohydrolase activity"/>
    <property type="evidence" value="ECO:0007669"/>
    <property type="project" value="UniProtKB-UniRule"/>
</dbReference>
<dbReference type="Pfam" id="PF00763">
    <property type="entry name" value="THF_DHG_CYH"/>
    <property type="match status" value="1"/>
</dbReference>
<reference evidence="17 18" key="1">
    <citation type="journal article" date="2015" name="Genome Announc.">
        <title>Expanding the biotechnology potential of lactobacilli through comparative genomics of 213 strains and associated genera.</title>
        <authorList>
            <person name="Sun Z."/>
            <person name="Harris H.M."/>
            <person name="McCann A."/>
            <person name="Guo C."/>
            <person name="Argimon S."/>
            <person name="Zhang W."/>
            <person name="Yang X."/>
            <person name="Jeffery I.B."/>
            <person name="Cooney J.C."/>
            <person name="Kagawa T.F."/>
            <person name="Liu W."/>
            <person name="Song Y."/>
            <person name="Salvetti E."/>
            <person name="Wrobel A."/>
            <person name="Rasinkangas P."/>
            <person name="Parkhill J."/>
            <person name="Rea M.C."/>
            <person name="O'Sullivan O."/>
            <person name="Ritari J."/>
            <person name="Douillard F.P."/>
            <person name="Paul Ross R."/>
            <person name="Yang R."/>
            <person name="Briner A.E."/>
            <person name="Felis G.E."/>
            <person name="de Vos W.M."/>
            <person name="Barrangou R."/>
            <person name="Klaenhammer T.R."/>
            <person name="Caufield P.W."/>
            <person name="Cui Y."/>
            <person name="Zhang H."/>
            <person name="O'Toole P.W."/>
        </authorList>
    </citation>
    <scope>NUCLEOTIDE SEQUENCE [LARGE SCALE GENOMIC DNA]</scope>
    <source>
        <strain evidence="15 18">ATCC BAA-66</strain>
        <strain evidence="16 17">DSM 13344</strain>
    </source>
</reference>
<dbReference type="SUPFAM" id="SSF51735">
    <property type="entry name" value="NAD(P)-binding Rossmann-fold domains"/>
    <property type="match status" value="1"/>
</dbReference>
<evidence type="ECO:0000256" key="3">
    <source>
        <dbReference type="ARBA" id="ARBA00022563"/>
    </source>
</evidence>
<gene>
    <name evidence="12" type="primary">folD</name>
    <name evidence="15" type="ORF">IV38_GL000549</name>
    <name evidence="16" type="ORF">IV40_GL000119</name>
</gene>
<dbReference type="Proteomes" id="UP000051645">
    <property type="component" value="Unassembled WGS sequence"/>
</dbReference>
<evidence type="ECO:0000256" key="8">
    <source>
        <dbReference type="ARBA" id="ARBA00023002"/>
    </source>
</evidence>
<dbReference type="PROSITE" id="PS00767">
    <property type="entry name" value="THF_DHG_CYH_2"/>
    <property type="match status" value="1"/>
</dbReference>
<dbReference type="Gene3D" id="3.40.50.720">
    <property type="entry name" value="NAD(P)-binding Rossmann-like Domain"/>
    <property type="match status" value="1"/>
</dbReference>
<keyword evidence="4 12" id="KW-0028">Amino-acid biosynthesis</keyword>
<dbReference type="EC" id="3.5.4.9" evidence="12"/>
<dbReference type="EMBL" id="JQAT01000001">
    <property type="protein sequence ID" value="KRN29662.1"/>
    <property type="molecule type" value="Genomic_DNA"/>
</dbReference>
<keyword evidence="8 12" id="KW-0560">Oxidoreductase</keyword>
<dbReference type="Proteomes" id="UP000051751">
    <property type="component" value="Unassembled WGS sequence"/>
</dbReference>
<dbReference type="Gene3D" id="3.40.50.10860">
    <property type="entry name" value="Leucine Dehydrogenase, chain A, domain 1"/>
    <property type="match status" value="1"/>
</dbReference>
<dbReference type="STRING" id="81857.IV38_GL000549"/>
<evidence type="ECO:0000259" key="13">
    <source>
        <dbReference type="Pfam" id="PF00763"/>
    </source>
</evidence>
<comment type="caution">
    <text evidence="15">The sequence shown here is derived from an EMBL/GenBank/DDBJ whole genome shotgun (WGS) entry which is preliminary data.</text>
</comment>
<feature type="binding site" evidence="12">
    <location>
        <begin position="164"/>
        <end position="166"/>
    </location>
    <ligand>
        <name>NADP(+)</name>
        <dbReference type="ChEBI" id="CHEBI:58349"/>
    </ligand>
</feature>
<evidence type="ECO:0000256" key="6">
    <source>
        <dbReference type="ARBA" id="ARBA00022801"/>
    </source>
</evidence>
<evidence type="ECO:0000256" key="4">
    <source>
        <dbReference type="ARBA" id="ARBA00022605"/>
    </source>
</evidence>
<proteinExistence type="inferred from homology"/>
<dbReference type="PANTHER" id="PTHR48099:SF5">
    <property type="entry name" value="C-1-TETRAHYDROFOLATE SYNTHASE, CYTOPLASMIC"/>
    <property type="match status" value="1"/>
</dbReference>
<evidence type="ECO:0000256" key="9">
    <source>
        <dbReference type="ARBA" id="ARBA00023102"/>
    </source>
</evidence>
<dbReference type="InterPro" id="IPR020867">
    <property type="entry name" value="THF_DH/CycHdrlase_CS"/>
</dbReference>
<evidence type="ECO:0000256" key="11">
    <source>
        <dbReference type="ARBA" id="ARBA00023268"/>
    </source>
</evidence>
<comment type="similarity">
    <text evidence="12">Belongs to the tetrahydrofolate dehydrogenase/cyclohydrolase family.</text>
</comment>
<comment type="function">
    <text evidence="12">Catalyzes the oxidation of 5,10-methylenetetrahydrofolate to 5,10-methenyltetrahydrofolate and then the hydrolysis of 5,10-methenyltetrahydrofolate to 10-formyltetrahydrofolate.</text>
</comment>
<keyword evidence="3 12" id="KW-0554">One-carbon metabolism</keyword>
<dbReference type="OrthoDB" id="9803580at2"/>
<evidence type="ECO:0000313" key="17">
    <source>
        <dbReference type="Proteomes" id="UP000051645"/>
    </source>
</evidence>
<evidence type="ECO:0000313" key="18">
    <source>
        <dbReference type="Proteomes" id="UP000051751"/>
    </source>
</evidence>
<dbReference type="InterPro" id="IPR020630">
    <property type="entry name" value="THF_DH/CycHdrlase_cat_dom"/>
</dbReference>
<keyword evidence="7 12" id="KW-0521">NADP</keyword>
<dbReference type="EC" id="1.5.1.5" evidence="12"/>
<sequence>MVKLLDGKKLSQKMNVQMKQDVAALATQGIIPGLAVILVGDDAASHIYVRNKKRRAEKLGIRSVIEELPVTTTETELLQLIDQYNRDPEIDGILVQLPLPAQIDPWHVLLAIDPHKDVDGFSPVNMGKLWSGRPDVIACTPLGIMKLLAANGIDVAGMDALVIGRSTIVGRPMAGLLVNADATVTIAHTKTNDVKAIARRSDLIVAACGVAHFITADDVKPGAVVVDVGMDRLPDGKLTGDVDFEHVKDVASAITPVPGGVGPMTITMLMNQTIQLAKGRAQRE</sequence>
<dbReference type="GO" id="GO:0004488">
    <property type="term" value="F:methylenetetrahydrofolate dehydrogenase (NADP+) activity"/>
    <property type="evidence" value="ECO:0007669"/>
    <property type="project" value="UniProtKB-UniRule"/>
</dbReference>
<dbReference type="FunFam" id="3.40.50.720:FF:000094">
    <property type="entry name" value="Bifunctional protein FolD"/>
    <property type="match status" value="1"/>
</dbReference>
<keyword evidence="10 12" id="KW-0486">Methionine biosynthesis</keyword>
<dbReference type="InterPro" id="IPR036291">
    <property type="entry name" value="NAD(P)-bd_dom_sf"/>
</dbReference>
<evidence type="ECO:0000259" key="14">
    <source>
        <dbReference type="Pfam" id="PF02882"/>
    </source>
</evidence>
<dbReference type="FunFam" id="3.40.50.10860:FF:000005">
    <property type="entry name" value="C-1-tetrahydrofolate synthase, cytoplasmic, putative"/>
    <property type="match status" value="1"/>
</dbReference>
<evidence type="ECO:0000256" key="5">
    <source>
        <dbReference type="ARBA" id="ARBA00022755"/>
    </source>
</evidence>
<dbReference type="PANTHER" id="PTHR48099">
    <property type="entry name" value="C-1-TETRAHYDROFOLATE SYNTHASE, CYTOPLASMIC-RELATED"/>
    <property type="match status" value="1"/>
</dbReference>
<dbReference type="NCBIfam" id="NF010783">
    <property type="entry name" value="PRK14186.1"/>
    <property type="match status" value="1"/>
</dbReference>
<feature type="domain" description="Tetrahydrofolate dehydrogenase/cyclohydrolase catalytic" evidence="13">
    <location>
        <begin position="5"/>
        <end position="119"/>
    </location>
</feature>
<dbReference type="InterPro" id="IPR020631">
    <property type="entry name" value="THF_DH/CycHdrlase_NAD-bd_dom"/>
</dbReference>
<protein>
    <recommendedName>
        <fullName evidence="12">Bifunctional protein FolD</fullName>
    </recommendedName>
    <domain>
        <recommendedName>
            <fullName evidence="12">Methylenetetrahydrofolate dehydrogenase</fullName>
            <ecNumber evidence="12">1.5.1.5</ecNumber>
        </recommendedName>
    </domain>
    <domain>
        <recommendedName>
            <fullName evidence="12">Methenyltetrahydrofolate cyclohydrolase</fullName>
            <ecNumber evidence="12">3.5.4.9</ecNumber>
        </recommendedName>
    </domain>
</protein>
<dbReference type="InterPro" id="IPR000672">
    <property type="entry name" value="THF_DH/CycHdrlase"/>
</dbReference>
<comment type="catalytic activity">
    <reaction evidence="12">
        <text>(6R)-5,10-methenyltetrahydrofolate + H2O = (6R)-10-formyltetrahydrofolate + H(+)</text>
        <dbReference type="Rhea" id="RHEA:23700"/>
        <dbReference type="ChEBI" id="CHEBI:15377"/>
        <dbReference type="ChEBI" id="CHEBI:15378"/>
        <dbReference type="ChEBI" id="CHEBI:57455"/>
        <dbReference type="ChEBI" id="CHEBI:195366"/>
        <dbReference type="EC" id="3.5.4.9"/>
    </reaction>
</comment>
<dbReference type="GO" id="GO:0005829">
    <property type="term" value="C:cytosol"/>
    <property type="evidence" value="ECO:0007669"/>
    <property type="project" value="TreeGrafter"/>
</dbReference>
<dbReference type="GO" id="GO:0006164">
    <property type="term" value="P:purine nucleotide biosynthetic process"/>
    <property type="evidence" value="ECO:0007669"/>
    <property type="project" value="UniProtKB-KW"/>
</dbReference>
<dbReference type="EMBL" id="JQAZ01000001">
    <property type="protein sequence ID" value="KRN33809.1"/>
    <property type="molecule type" value="Genomic_DNA"/>
</dbReference>
<dbReference type="PROSITE" id="PS00766">
    <property type="entry name" value="THF_DHG_CYH_1"/>
    <property type="match status" value="1"/>
</dbReference>
<comment type="pathway">
    <text evidence="1 12">One-carbon metabolism; tetrahydrofolate interconversion.</text>
</comment>
<keyword evidence="6 12" id="KW-0378">Hydrolase</keyword>
<keyword evidence="17" id="KW-1185">Reference proteome</keyword>